<keyword evidence="3" id="KW-1185">Reference proteome</keyword>
<dbReference type="Proteomes" id="UP000310108">
    <property type="component" value="Unassembled WGS sequence"/>
</dbReference>
<name>A0A4U6X962_9PEZI</name>
<proteinExistence type="predicted"/>
<evidence type="ECO:0000313" key="2">
    <source>
        <dbReference type="EMBL" id="TKW51663.1"/>
    </source>
</evidence>
<evidence type="ECO:0000313" key="3">
    <source>
        <dbReference type="Proteomes" id="UP000310108"/>
    </source>
</evidence>
<sequence>MKDALKSGEDLDEEKGKHKEKAKVHDEQDKPASSSKDVARASKVPGYLKSTEASHRRSIGGSTMRQTLPSNTTRRASESPTKTKTKTPKPEKH</sequence>
<organism evidence="2 3">
    <name type="scientific">Colletotrichum tanaceti</name>
    <dbReference type="NCBI Taxonomy" id="1306861"/>
    <lineage>
        <taxon>Eukaryota</taxon>
        <taxon>Fungi</taxon>
        <taxon>Dikarya</taxon>
        <taxon>Ascomycota</taxon>
        <taxon>Pezizomycotina</taxon>
        <taxon>Sordariomycetes</taxon>
        <taxon>Hypocreomycetidae</taxon>
        <taxon>Glomerellales</taxon>
        <taxon>Glomerellaceae</taxon>
        <taxon>Colletotrichum</taxon>
        <taxon>Colletotrichum destructivum species complex</taxon>
    </lineage>
</organism>
<comment type="caution">
    <text evidence="2">The sequence shown here is derived from an EMBL/GenBank/DDBJ whole genome shotgun (WGS) entry which is preliminary data.</text>
</comment>
<dbReference type="AlphaFoldDB" id="A0A4U6X962"/>
<feature type="region of interest" description="Disordered" evidence="1">
    <location>
        <begin position="1"/>
        <end position="93"/>
    </location>
</feature>
<feature type="compositionally biased region" description="Basic and acidic residues" evidence="1">
    <location>
        <begin position="1"/>
        <end position="30"/>
    </location>
</feature>
<evidence type="ECO:0000256" key="1">
    <source>
        <dbReference type="SAM" id="MobiDB-lite"/>
    </source>
</evidence>
<dbReference type="EMBL" id="PJEX01000290">
    <property type="protein sequence ID" value="TKW51663.1"/>
    <property type="molecule type" value="Genomic_DNA"/>
</dbReference>
<protein>
    <submittedName>
        <fullName evidence="2">Uncharacterized protein</fullName>
    </submittedName>
</protein>
<gene>
    <name evidence="2" type="ORF">CTA1_12608</name>
</gene>
<accession>A0A4U6X962</accession>
<feature type="compositionally biased region" description="Polar residues" evidence="1">
    <location>
        <begin position="60"/>
        <end position="74"/>
    </location>
</feature>
<reference evidence="2 3" key="1">
    <citation type="journal article" date="2019" name="PLoS ONE">
        <title>Comparative genome analysis indicates high evolutionary potential of pathogenicity genes in Colletotrichum tanaceti.</title>
        <authorList>
            <person name="Lelwala R.V."/>
            <person name="Korhonen P.K."/>
            <person name="Young N.D."/>
            <person name="Scott J.B."/>
            <person name="Ades P.A."/>
            <person name="Gasser R.B."/>
            <person name="Taylor P.W.J."/>
        </authorList>
    </citation>
    <scope>NUCLEOTIDE SEQUENCE [LARGE SCALE GENOMIC DNA]</scope>
    <source>
        <strain evidence="2">BRIP57314</strain>
    </source>
</reference>